<organism evidence="2 4">
    <name type="scientific">Cercospora beticola</name>
    <name type="common">Sugarbeet leaf spot fungus</name>
    <dbReference type="NCBI Taxonomy" id="122368"/>
    <lineage>
        <taxon>Eukaryota</taxon>
        <taxon>Fungi</taxon>
        <taxon>Dikarya</taxon>
        <taxon>Ascomycota</taxon>
        <taxon>Pezizomycotina</taxon>
        <taxon>Dothideomycetes</taxon>
        <taxon>Dothideomycetidae</taxon>
        <taxon>Mycosphaerellales</taxon>
        <taxon>Mycosphaerellaceae</taxon>
        <taxon>Cercospora</taxon>
    </lineage>
</organism>
<dbReference type="Proteomes" id="UP000230605">
    <property type="component" value="Chromosome 4"/>
</dbReference>
<dbReference type="PANTHER" id="PTHR47843:SF2">
    <property type="entry name" value="BTB DOMAIN-CONTAINING PROTEIN"/>
    <property type="match status" value="1"/>
</dbReference>
<proteinExistence type="predicted"/>
<accession>A0A2G5HJ93</accession>
<dbReference type="EMBL" id="CP134187">
    <property type="protein sequence ID" value="WPB01967.1"/>
    <property type="molecule type" value="Genomic_DNA"/>
</dbReference>
<dbReference type="PANTHER" id="PTHR47843">
    <property type="entry name" value="BTB DOMAIN-CONTAINING PROTEIN-RELATED"/>
    <property type="match status" value="1"/>
</dbReference>
<sequence length="234" mass="26622">MATAKMSTVPALAECTSAASDFSTAPVLITVGETKQHFYVHEPVLRAASRFFEAALDKEWLERQTRVVNLPESNPEAFTVYVNWLYFGRLFVDDEPSVPPESKQMFEILVRAYLLGDQLLDVAFKDAAVDAFGQETLKLYEGIRYLPGAIPRHLLYENSLPTAPLRRLVVRRLTMFQNASNIKEDEPSAFLHDVIQALVHRDTPTVDDFVQELADCKYHEHEAGAENCYRSKRR</sequence>
<dbReference type="Gene3D" id="3.30.710.10">
    <property type="entry name" value="Potassium Channel Kv1.1, Chain A"/>
    <property type="match status" value="1"/>
</dbReference>
<dbReference type="SUPFAM" id="SSF54695">
    <property type="entry name" value="POZ domain"/>
    <property type="match status" value="1"/>
</dbReference>
<dbReference type="AlphaFoldDB" id="A0A2G5HJ93"/>
<keyword evidence="5" id="KW-1185">Reference proteome</keyword>
<dbReference type="InterPro" id="IPR011333">
    <property type="entry name" value="SKP1/BTB/POZ_sf"/>
</dbReference>
<dbReference type="Pfam" id="PF00651">
    <property type="entry name" value="BTB"/>
    <property type="match status" value="1"/>
</dbReference>
<reference evidence="2 4" key="1">
    <citation type="submission" date="2015-10" db="EMBL/GenBank/DDBJ databases">
        <title>The cercosporin biosynthetic gene cluster was horizontally transferred to several fungal lineages and shown to be expanded in Cercospora beticola based on microsynteny with recipient genomes.</title>
        <authorList>
            <person name="De Jonge R."/>
            <person name="Ebert M.K."/>
            <person name="Suttle J.C."/>
            <person name="Jurick Ii W.M."/>
            <person name="Secor G.A."/>
            <person name="Thomma B.P."/>
            <person name="Van De Peer Y."/>
            <person name="Bolton M.D."/>
        </authorList>
    </citation>
    <scope>NUCLEOTIDE SEQUENCE [LARGE SCALE GENOMIC DNA]</scope>
    <source>
        <strain evidence="2 4">09-40</strain>
    </source>
</reference>
<gene>
    <name evidence="2" type="ORF">CB0940_04705</name>
    <name evidence="3" type="ORF">RHO25_006601</name>
</gene>
<evidence type="ECO:0000313" key="3">
    <source>
        <dbReference type="EMBL" id="WPB01967.1"/>
    </source>
</evidence>
<evidence type="ECO:0000313" key="5">
    <source>
        <dbReference type="Proteomes" id="UP001302367"/>
    </source>
</evidence>
<feature type="domain" description="BTB" evidence="1">
    <location>
        <begin position="25"/>
        <end position="94"/>
    </location>
</feature>
<evidence type="ECO:0000313" key="4">
    <source>
        <dbReference type="Proteomes" id="UP000230605"/>
    </source>
</evidence>
<dbReference type="OrthoDB" id="3647298at2759"/>
<dbReference type="InterPro" id="IPR000210">
    <property type="entry name" value="BTB/POZ_dom"/>
</dbReference>
<evidence type="ECO:0000313" key="2">
    <source>
        <dbReference type="EMBL" id="PIA92636.1"/>
    </source>
</evidence>
<reference evidence="3 5" key="2">
    <citation type="submission" date="2023-09" db="EMBL/GenBank/DDBJ databases">
        <title>Complete-Gapless Cercospora beticola genome.</title>
        <authorList>
            <person name="Wyatt N.A."/>
            <person name="Spanner R.E."/>
            <person name="Bolton M.D."/>
        </authorList>
    </citation>
    <scope>NUCLEOTIDE SEQUENCE [LARGE SCALE GENOMIC DNA]</scope>
    <source>
        <strain evidence="3">Cb09-40</strain>
    </source>
</reference>
<dbReference type="PROSITE" id="PS50097">
    <property type="entry name" value="BTB"/>
    <property type="match status" value="1"/>
</dbReference>
<evidence type="ECO:0000259" key="1">
    <source>
        <dbReference type="PROSITE" id="PS50097"/>
    </source>
</evidence>
<dbReference type="EMBL" id="LKMD01000105">
    <property type="protein sequence ID" value="PIA92636.1"/>
    <property type="molecule type" value="Genomic_DNA"/>
</dbReference>
<name>A0A2G5HJ93_CERBT</name>
<dbReference type="Proteomes" id="UP001302367">
    <property type="component" value="Chromosome 4"/>
</dbReference>
<protein>
    <recommendedName>
        <fullName evidence="1">BTB domain-containing protein</fullName>
    </recommendedName>
</protein>
<dbReference type="CDD" id="cd18186">
    <property type="entry name" value="BTB_POZ_ZBTB_KLHL-like"/>
    <property type="match status" value="1"/>
</dbReference>